<keyword evidence="9" id="KW-1185">Reference proteome</keyword>
<keyword evidence="7" id="KW-0472">Membrane</keyword>
<proteinExistence type="inferred from homology"/>
<dbReference type="AlphaFoldDB" id="A0A2G9UQG0"/>
<evidence type="ECO:0000256" key="6">
    <source>
        <dbReference type="ARBA" id="ARBA00047475"/>
    </source>
</evidence>
<dbReference type="GO" id="GO:0015020">
    <property type="term" value="F:glucuronosyltransferase activity"/>
    <property type="evidence" value="ECO:0007669"/>
    <property type="project" value="UniProtKB-EC"/>
</dbReference>
<keyword evidence="7" id="KW-0812">Transmembrane</keyword>
<dbReference type="PANTHER" id="PTHR48043:SF143">
    <property type="entry name" value="UDP-GLUCURONOSYLTRANSFERASE"/>
    <property type="match status" value="1"/>
</dbReference>
<dbReference type="OrthoDB" id="5835829at2759"/>
<gene>
    <name evidence="8" type="ORF">TELCIR_05577</name>
</gene>
<evidence type="ECO:0000256" key="5">
    <source>
        <dbReference type="ARBA" id="ARBA00022729"/>
    </source>
</evidence>
<dbReference type="InterPro" id="IPR002213">
    <property type="entry name" value="UDP_glucos_trans"/>
</dbReference>
<dbReference type="EMBL" id="KZ345663">
    <property type="protein sequence ID" value="PIO72488.1"/>
    <property type="molecule type" value="Genomic_DNA"/>
</dbReference>
<comment type="catalytic activity">
    <reaction evidence="6">
        <text>glucuronate acceptor + UDP-alpha-D-glucuronate = acceptor beta-D-glucuronoside + UDP + H(+)</text>
        <dbReference type="Rhea" id="RHEA:21032"/>
        <dbReference type="ChEBI" id="CHEBI:15378"/>
        <dbReference type="ChEBI" id="CHEBI:58052"/>
        <dbReference type="ChEBI" id="CHEBI:58223"/>
        <dbReference type="ChEBI" id="CHEBI:132367"/>
        <dbReference type="ChEBI" id="CHEBI:132368"/>
        <dbReference type="EC" id="2.4.1.17"/>
    </reaction>
</comment>
<keyword evidence="3" id="KW-0328">Glycosyltransferase</keyword>
<evidence type="ECO:0000256" key="4">
    <source>
        <dbReference type="ARBA" id="ARBA00022679"/>
    </source>
</evidence>
<name>A0A2G9UQG0_TELCI</name>
<evidence type="ECO:0000313" key="9">
    <source>
        <dbReference type="Proteomes" id="UP000230423"/>
    </source>
</evidence>
<protein>
    <recommendedName>
        <fullName evidence="2">glucuronosyltransferase</fullName>
        <ecNumber evidence="2">2.4.1.17</ecNumber>
    </recommendedName>
</protein>
<keyword evidence="4" id="KW-0808">Transferase</keyword>
<comment type="similarity">
    <text evidence="1">Belongs to the UDP-glycosyltransferase family.</text>
</comment>
<evidence type="ECO:0000313" key="8">
    <source>
        <dbReference type="EMBL" id="PIO72488.1"/>
    </source>
</evidence>
<dbReference type="EC" id="2.4.1.17" evidence="2"/>
<evidence type="ECO:0000256" key="7">
    <source>
        <dbReference type="SAM" id="Phobius"/>
    </source>
</evidence>
<evidence type="ECO:0000256" key="3">
    <source>
        <dbReference type="ARBA" id="ARBA00022676"/>
    </source>
</evidence>
<dbReference type="PANTHER" id="PTHR48043">
    <property type="entry name" value="EG:EG0003.4 PROTEIN-RELATED"/>
    <property type="match status" value="1"/>
</dbReference>
<evidence type="ECO:0000256" key="1">
    <source>
        <dbReference type="ARBA" id="ARBA00009995"/>
    </source>
</evidence>
<sequence length="122" mass="14315">MARREEMEQLRRYKFDAAFAEQIDLCGVGVISYKQNAIRLSKLMSEKPFSAEERLIRWTNFAVENGVLEELHVEGSRMNFITYFNLDVIAVAITVLCLFIFTVLKSLRIFCSRKRDTKLKRQ</sequence>
<dbReference type="Pfam" id="PF00201">
    <property type="entry name" value="UDPGT"/>
    <property type="match status" value="1"/>
</dbReference>
<dbReference type="Proteomes" id="UP000230423">
    <property type="component" value="Unassembled WGS sequence"/>
</dbReference>
<organism evidence="8 9">
    <name type="scientific">Teladorsagia circumcincta</name>
    <name type="common">Brown stomach worm</name>
    <name type="synonym">Ostertagia circumcincta</name>
    <dbReference type="NCBI Taxonomy" id="45464"/>
    <lineage>
        <taxon>Eukaryota</taxon>
        <taxon>Metazoa</taxon>
        <taxon>Ecdysozoa</taxon>
        <taxon>Nematoda</taxon>
        <taxon>Chromadorea</taxon>
        <taxon>Rhabditida</taxon>
        <taxon>Rhabditina</taxon>
        <taxon>Rhabditomorpha</taxon>
        <taxon>Strongyloidea</taxon>
        <taxon>Trichostrongylidae</taxon>
        <taxon>Teladorsagia</taxon>
    </lineage>
</organism>
<feature type="transmembrane region" description="Helical" evidence="7">
    <location>
        <begin position="80"/>
        <end position="104"/>
    </location>
</feature>
<dbReference type="InterPro" id="IPR050271">
    <property type="entry name" value="UDP-glycosyltransferase"/>
</dbReference>
<reference evidence="8 9" key="1">
    <citation type="submission" date="2015-09" db="EMBL/GenBank/DDBJ databases">
        <title>Draft genome of the parasitic nematode Teladorsagia circumcincta isolate WARC Sus (inbred).</title>
        <authorList>
            <person name="Mitreva M."/>
        </authorList>
    </citation>
    <scope>NUCLEOTIDE SEQUENCE [LARGE SCALE GENOMIC DNA]</scope>
    <source>
        <strain evidence="8 9">S</strain>
    </source>
</reference>
<keyword evidence="5" id="KW-0732">Signal</keyword>
<keyword evidence="7" id="KW-1133">Transmembrane helix</keyword>
<evidence type="ECO:0000256" key="2">
    <source>
        <dbReference type="ARBA" id="ARBA00012544"/>
    </source>
</evidence>
<accession>A0A2G9UQG0</accession>